<feature type="non-terminal residue" evidence="1">
    <location>
        <position position="1"/>
    </location>
</feature>
<gene>
    <name evidence="1" type="ORF">CR513_20607</name>
</gene>
<comment type="caution">
    <text evidence="1">The sequence shown here is derived from an EMBL/GenBank/DDBJ whole genome shotgun (WGS) entry which is preliminary data.</text>
</comment>
<accession>A0A371H1J7</accession>
<evidence type="ECO:0000313" key="1">
    <source>
        <dbReference type="EMBL" id="RDX96698.1"/>
    </source>
</evidence>
<reference evidence="1" key="1">
    <citation type="submission" date="2018-05" db="EMBL/GenBank/DDBJ databases">
        <title>Draft genome of Mucuna pruriens seed.</title>
        <authorList>
            <person name="Nnadi N.E."/>
            <person name="Vos R."/>
            <person name="Hasami M.H."/>
            <person name="Devisetty U.K."/>
            <person name="Aguiy J.C."/>
        </authorList>
    </citation>
    <scope>NUCLEOTIDE SEQUENCE [LARGE SCALE GENOMIC DNA]</scope>
    <source>
        <strain evidence="1">JCA_2017</strain>
    </source>
</reference>
<dbReference type="Proteomes" id="UP000257109">
    <property type="component" value="Unassembled WGS sequence"/>
</dbReference>
<proteinExistence type="predicted"/>
<name>A0A371H1J7_MUCPR</name>
<evidence type="ECO:0000313" key="2">
    <source>
        <dbReference type="Proteomes" id="UP000257109"/>
    </source>
</evidence>
<dbReference type="EMBL" id="QJKJ01003831">
    <property type="protein sequence ID" value="RDX96698.1"/>
    <property type="molecule type" value="Genomic_DNA"/>
</dbReference>
<dbReference type="AlphaFoldDB" id="A0A371H1J7"/>
<organism evidence="1 2">
    <name type="scientific">Mucuna pruriens</name>
    <name type="common">Velvet bean</name>
    <name type="synonym">Dolichos pruriens</name>
    <dbReference type="NCBI Taxonomy" id="157652"/>
    <lineage>
        <taxon>Eukaryota</taxon>
        <taxon>Viridiplantae</taxon>
        <taxon>Streptophyta</taxon>
        <taxon>Embryophyta</taxon>
        <taxon>Tracheophyta</taxon>
        <taxon>Spermatophyta</taxon>
        <taxon>Magnoliopsida</taxon>
        <taxon>eudicotyledons</taxon>
        <taxon>Gunneridae</taxon>
        <taxon>Pentapetalae</taxon>
        <taxon>rosids</taxon>
        <taxon>fabids</taxon>
        <taxon>Fabales</taxon>
        <taxon>Fabaceae</taxon>
        <taxon>Papilionoideae</taxon>
        <taxon>50 kb inversion clade</taxon>
        <taxon>NPAAA clade</taxon>
        <taxon>indigoferoid/millettioid clade</taxon>
        <taxon>Phaseoleae</taxon>
        <taxon>Mucuna</taxon>
    </lineage>
</organism>
<keyword evidence="2" id="KW-1185">Reference proteome</keyword>
<protein>
    <submittedName>
        <fullName evidence="1">Uncharacterized protein</fullName>
    </submittedName>
</protein>
<sequence>MEQKGEKYAKNANKGRKDVLFKEVILTKRVISAKTDSISVKPGFVAQQPNKERPNYYFLISDLCCTPIPQFTYCVAIAHGTVNDVKLSRSELPRSSRITLCRDYSGPISAEDKSAPSTQEFYH</sequence>